<dbReference type="Proteomes" id="UP000292881">
    <property type="component" value="Unassembled WGS sequence"/>
</dbReference>
<evidence type="ECO:0000313" key="3">
    <source>
        <dbReference type="Proteomes" id="UP000292881"/>
    </source>
</evidence>
<protein>
    <submittedName>
        <fullName evidence="2">FAD-dependent oxidoreductase</fullName>
    </submittedName>
</protein>
<dbReference type="Gene3D" id="3.50.50.60">
    <property type="entry name" value="FAD/NAD(P)-binding domain"/>
    <property type="match status" value="1"/>
</dbReference>
<gene>
    <name evidence="2" type="ORF">ESO86_12895</name>
</gene>
<accession>A0A4Q2JGL2</accession>
<comment type="caution">
    <text evidence="2">The sequence shown here is derived from an EMBL/GenBank/DDBJ whole genome shotgun (WGS) entry which is preliminary data.</text>
</comment>
<dbReference type="AlphaFoldDB" id="A0A4Q2JGL2"/>
<dbReference type="InterPro" id="IPR002938">
    <property type="entry name" value="FAD-bd"/>
</dbReference>
<evidence type="ECO:0000259" key="1">
    <source>
        <dbReference type="Pfam" id="PF01494"/>
    </source>
</evidence>
<dbReference type="EMBL" id="SDPL01000298">
    <property type="protein sequence ID" value="RXZ45864.1"/>
    <property type="molecule type" value="Genomic_DNA"/>
</dbReference>
<sequence length="60" mass="6004">MHDVVVVGGGAVGLLLACLLARRGLDAVVLERRNAPDPATTPSRAIGIHPPGLRALAAAG</sequence>
<dbReference type="OrthoDB" id="4246007at2"/>
<organism evidence="2 3">
    <name type="scientific">Agromyces binzhouensis</name>
    <dbReference type="NCBI Taxonomy" id="1817495"/>
    <lineage>
        <taxon>Bacteria</taxon>
        <taxon>Bacillati</taxon>
        <taxon>Actinomycetota</taxon>
        <taxon>Actinomycetes</taxon>
        <taxon>Micrococcales</taxon>
        <taxon>Microbacteriaceae</taxon>
        <taxon>Agromyces</taxon>
    </lineage>
</organism>
<reference evidence="2 3" key="1">
    <citation type="submission" date="2019-01" db="EMBL/GenBank/DDBJ databases">
        <authorList>
            <person name="Li J."/>
        </authorList>
    </citation>
    <scope>NUCLEOTIDE SEQUENCE [LARGE SCALE GENOMIC DNA]</scope>
    <source>
        <strain evidence="2 3">CGMCC 4.7180</strain>
    </source>
</reference>
<evidence type="ECO:0000313" key="2">
    <source>
        <dbReference type="EMBL" id="RXZ45864.1"/>
    </source>
</evidence>
<keyword evidence="3" id="KW-1185">Reference proteome</keyword>
<dbReference type="Pfam" id="PF01494">
    <property type="entry name" value="FAD_binding_3"/>
    <property type="match status" value="1"/>
</dbReference>
<dbReference type="InterPro" id="IPR036188">
    <property type="entry name" value="FAD/NAD-bd_sf"/>
</dbReference>
<dbReference type="SUPFAM" id="SSF51905">
    <property type="entry name" value="FAD/NAD(P)-binding domain"/>
    <property type="match status" value="1"/>
</dbReference>
<dbReference type="GO" id="GO:0071949">
    <property type="term" value="F:FAD binding"/>
    <property type="evidence" value="ECO:0007669"/>
    <property type="project" value="InterPro"/>
</dbReference>
<feature type="domain" description="FAD-binding" evidence="1">
    <location>
        <begin position="3"/>
        <end position="60"/>
    </location>
</feature>
<feature type="non-terminal residue" evidence="2">
    <location>
        <position position="60"/>
    </location>
</feature>
<name>A0A4Q2JGL2_9MICO</name>
<proteinExistence type="predicted"/>